<dbReference type="InterPro" id="IPR050446">
    <property type="entry name" value="FAD-oxidoreductase/Apoptosis"/>
</dbReference>
<dbReference type="InterPro" id="IPR028202">
    <property type="entry name" value="Reductase_C"/>
</dbReference>
<dbReference type="PANTHER" id="PTHR43557">
    <property type="entry name" value="APOPTOSIS-INDUCING FACTOR 1"/>
    <property type="match status" value="1"/>
</dbReference>
<feature type="domain" description="Rieske" evidence="9">
    <location>
        <begin position="6"/>
        <end position="102"/>
    </location>
</feature>
<dbReference type="PRINTS" id="PR00411">
    <property type="entry name" value="PNDRDTASEI"/>
</dbReference>
<evidence type="ECO:0000313" key="10">
    <source>
        <dbReference type="EMBL" id="AFM23975.1"/>
    </source>
</evidence>
<reference evidence="11" key="1">
    <citation type="submission" date="2012-06" db="EMBL/GenBank/DDBJ databases">
        <title>Complete sequence of chromosome of Desulfomonile tiedjei DSM 6799.</title>
        <authorList>
            <person name="Lucas S."/>
            <person name="Copeland A."/>
            <person name="Lapidus A."/>
            <person name="Glavina del Rio T."/>
            <person name="Dalin E."/>
            <person name="Tice H."/>
            <person name="Bruce D."/>
            <person name="Goodwin L."/>
            <person name="Pitluck S."/>
            <person name="Peters L."/>
            <person name="Ovchinnikova G."/>
            <person name="Zeytun A."/>
            <person name="Lu M."/>
            <person name="Kyrpides N."/>
            <person name="Mavromatis K."/>
            <person name="Ivanova N."/>
            <person name="Brettin T."/>
            <person name="Detter J.C."/>
            <person name="Han C."/>
            <person name="Larimer F."/>
            <person name="Land M."/>
            <person name="Hauser L."/>
            <person name="Markowitz V."/>
            <person name="Cheng J.-F."/>
            <person name="Hugenholtz P."/>
            <person name="Woyke T."/>
            <person name="Wu D."/>
            <person name="Spring S."/>
            <person name="Schroeder M."/>
            <person name="Brambilla E."/>
            <person name="Klenk H.-P."/>
            <person name="Eisen J.A."/>
        </authorList>
    </citation>
    <scope>NUCLEOTIDE SEQUENCE [LARGE SCALE GENOMIC DNA]</scope>
    <source>
        <strain evidence="11">ATCC 49306 / DSM 6799 / DCB-1</strain>
    </source>
</reference>
<evidence type="ECO:0000259" key="9">
    <source>
        <dbReference type="PROSITE" id="PS51296"/>
    </source>
</evidence>
<keyword evidence="11" id="KW-1185">Reference proteome</keyword>
<evidence type="ECO:0000256" key="8">
    <source>
        <dbReference type="ARBA" id="ARBA00023014"/>
    </source>
</evidence>
<evidence type="ECO:0000256" key="5">
    <source>
        <dbReference type="ARBA" id="ARBA00022827"/>
    </source>
</evidence>
<dbReference type="Gene3D" id="3.50.50.60">
    <property type="entry name" value="FAD/NAD(P)-binding domain"/>
    <property type="match status" value="2"/>
</dbReference>
<dbReference type="HOGENOM" id="CLU_003291_4_2_7"/>
<dbReference type="GO" id="GO:0016651">
    <property type="term" value="F:oxidoreductase activity, acting on NAD(P)H"/>
    <property type="evidence" value="ECO:0007669"/>
    <property type="project" value="TreeGrafter"/>
</dbReference>
<dbReference type="PROSITE" id="PS51296">
    <property type="entry name" value="RIESKE"/>
    <property type="match status" value="1"/>
</dbReference>
<evidence type="ECO:0000256" key="6">
    <source>
        <dbReference type="ARBA" id="ARBA00023002"/>
    </source>
</evidence>
<evidence type="ECO:0000313" key="11">
    <source>
        <dbReference type="Proteomes" id="UP000006055"/>
    </source>
</evidence>
<keyword evidence="6" id="KW-0560">Oxidoreductase</keyword>
<evidence type="ECO:0000256" key="3">
    <source>
        <dbReference type="ARBA" id="ARBA00022714"/>
    </source>
</evidence>
<dbReference type="AlphaFoldDB" id="I4C334"/>
<dbReference type="GO" id="GO:0005737">
    <property type="term" value="C:cytoplasm"/>
    <property type="evidence" value="ECO:0007669"/>
    <property type="project" value="TreeGrafter"/>
</dbReference>
<evidence type="ECO:0000256" key="7">
    <source>
        <dbReference type="ARBA" id="ARBA00023004"/>
    </source>
</evidence>
<dbReference type="PANTHER" id="PTHR43557:SF2">
    <property type="entry name" value="RIESKE DOMAIN-CONTAINING PROTEIN-RELATED"/>
    <property type="match status" value="1"/>
</dbReference>
<accession>I4C334</accession>
<dbReference type="CDD" id="cd03478">
    <property type="entry name" value="Rieske_AIFL_N"/>
    <property type="match status" value="1"/>
</dbReference>
<dbReference type="SUPFAM" id="SSF51905">
    <property type="entry name" value="FAD/NAD(P)-binding domain"/>
    <property type="match status" value="2"/>
</dbReference>
<dbReference type="eggNOG" id="COG2146">
    <property type="taxonomic scope" value="Bacteria"/>
</dbReference>
<dbReference type="PRINTS" id="PR00368">
    <property type="entry name" value="FADPNR"/>
</dbReference>
<dbReference type="SUPFAM" id="SSF55424">
    <property type="entry name" value="FAD/NAD-linked reductases, dimerisation (C-terminal) domain"/>
    <property type="match status" value="1"/>
</dbReference>
<name>I4C334_DESTA</name>
<dbReference type="Pfam" id="PF07992">
    <property type="entry name" value="Pyr_redox_2"/>
    <property type="match status" value="1"/>
</dbReference>
<proteinExistence type="predicted"/>
<keyword evidence="4" id="KW-0479">Metal-binding</keyword>
<keyword evidence="3" id="KW-0001">2Fe-2S</keyword>
<dbReference type="Gene3D" id="2.102.10.10">
    <property type="entry name" value="Rieske [2Fe-2S] iron-sulphur domain"/>
    <property type="match status" value="1"/>
</dbReference>
<gene>
    <name evidence="10" type="ordered locus">Desti_1262</name>
</gene>
<dbReference type="RefSeq" id="WP_014809126.1">
    <property type="nucleotide sequence ID" value="NC_018025.1"/>
</dbReference>
<dbReference type="InterPro" id="IPR036922">
    <property type="entry name" value="Rieske_2Fe-2S_sf"/>
</dbReference>
<evidence type="ECO:0000256" key="1">
    <source>
        <dbReference type="ARBA" id="ARBA00001974"/>
    </source>
</evidence>
<keyword evidence="8" id="KW-0411">Iron-sulfur</keyword>
<dbReference type="EMBL" id="CP003360">
    <property type="protein sequence ID" value="AFM23975.1"/>
    <property type="molecule type" value="Genomic_DNA"/>
</dbReference>
<dbReference type="STRING" id="706587.Desti_1262"/>
<keyword evidence="2" id="KW-0285">Flavoprotein</keyword>
<evidence type="ECO:0000256" key="4">
    <source>
        <dbReference type="ARBA" id="ARBA00022723"/>
    </source>
</evidence>
<dbReference type="InterPro" id="IPR036188">
    <property type="entry name" value="FAD/NAD-bd_sf"/>
</dbReference>
<dbReference type="InterPro" id="IPR023753">
    <property type="entry name" value="FAD/NAD-binding_dom"/>
</dbReference>
<dbReference type="SUPFAM" id="SSF50022">
    <property type="entry name" value="ISP domain"/>
    <property type="match status" value="1"/>
</dbReference>
<dbReference type="KEGG" id="dti:Desti_1262"/>
<dbReference type="Pfam" id="PF00355">
    <property type="entry name" value="Rieske"/>
    <property type="match status" value="1"/>
</dbReference>
<dbReference type="Gene3D" id="3.30.390.30">
    <property type="match status" value="1"/>
</dbReference>
<dbReference type="InterPro" id="IPR017941">
    <property type="entry name" value="Rieske_2Fe-2S"/>
</dbReference>
<dbReference type="Proteomes" id="UP000006055">
    <property type="component" value="Chromosome"/>
</dbReference>
<keyword evidence="5" id="KW-0274">FAD</keyword>
<dbReference type="GO" id="GO:0046872">
    <property type="term" value="F:metal ion binding"/>
    <property type="evidence" value="ECO:0007669"/>
    <property type="project" value="UniProtKB-KW"/>
</dbReference>
<protein>
    <submittedName>
        <fullName evidence="10">NAD(FAD)-dependent dehydrogenase</fullName>
    </submittedName>
</protein>
<dbReference type="Pfam" id="PF14759">
    <property type="entry name" value="Reductase_C"/>
    <property type="match status" value="1"/>
</dbReference>
<sequence>MNFKEIVVANVNDFQEGQMKAFSISEDKKVLLTKVEGKIHALGETCPHYGAPLEEGILHGSRIVCPWHHACYDSRTGDLEEPPSLDSLFTFDVRIEGENVIVKVPEEIPDSRPPQIGARDSKADERVFAIIGAGAAGNAAAQTLREDGFKGRIVMITSESHRPYDRPQLSKDYLEGQSDDSALPLRPEEFYNDRDIELSLDSTVKSLAVADRTITFNDGRTLKYDSVLVATGGVPRTLDVPGSGLEGIFTLRSWDDSSAIIRACQGIRNVVIVGSSFIGIESAYSLSQRQLAVTVVGPDAVPFEKPFGKEIGILFQQLHEANGVTFKLNTTVSKFEGSRRVETVLLKSGERIPADVVILGVGVKPATDFIHGMDLLADGSVAVNEYFQAGEHVYAAGDIATFPYWYSGERLRIEHWRTAEQQGRIAGHKMTGKAIPFMSIPFFWTTQVGLYFRYVGHATDWDDIIVHGSISSKKFVAYYVKGNRVLAAAGNDTEKEMATIEELMRSNKMPAPDVLRTKSDILSIG</sequence>
<dbReference type="OrthoDB" id="9769238at2"/>
<dbReference type="eggNOG" id="COG0446">
    <property type="taxonomic scope" value="Bacteria"/>
</dbReference>
<dbReference type="InterPro" id="IPR016156">
    <property type="entry name" value="FAD/NAD-linked_Rdtase_dimer_sf"/>
</dbReference>
<organism evidence="10 11">
    <name type="scientific">Desulfomonile tiedjei (strain ATCC 49306 / DSM 6799 / DCB-1)</name>
    <dbReference type="NCBI Taxonomy" id="706587"/>
    <lineage>
        <taxon>Bacteria</taxon>
        <taxon>Pseudomonadati</taxon>
        <taxon>Thermodesulfobacteriota</taxon>
        <taxon>Desulfomonilia</taxon>
        <taxon>Desulfomonilales</taxon>
        <taxon>Desulfomonilaceae</taxon>
        <taxon>Desulfomonile</taxon>
    </lineage>
</organism>
<evidence type="ECO:0000256" key="2">
    <source>
        <dbReference type="ARBA" id="ARBA00022630"/>
    </source>
</evidence>
<comment type="cofactor">
    <cofactor evidence="1">
        <name>FAD</name>
        <dbReference type="ChEBI" id="CHEBI:57692"/>
    </cofactor>
</comment>
<dbReference type="GO" id="GO:0051537">
    <property type="term" value="F:2 iron, 2 sulfur cluster binding"/>
    <property type="evidence" value="ECO:0007669"/>
    <property type="project" value="UniProtKB-KW"/>
</dbReference>
<keyword evidence="7" id="KW-0408">Iron</keyword>